<keyword evidence="4" id="KW-1185">Reference proteome</keyword>
<feature type="chain" id="PRO_5035768618" evidence="2">
    <location>
        <begin position="18"/>
        <end position="177"/>
    </location>
</feature>
<feature type="signal peptide" evidence="2">
    <location>
        <begin position="1"/>
        <end position="17"/>
    </location>
</feature>
<keyword evidence="2" id="KW-0732">Signal</keyword>
<evidence type="ECO:0000256" key="1">
    <source>
        <dbReference type="SAM" id="Phobius"/>
    </source>
</evidence>
<sequence length="177" mass="19465">MIVFMFMFQSLLGFTSAGTTCYYYDSFNSKMFTSYCANGCCKTNSYDPCCPYFTTPYTKYYYTNTYISHTIPLAGVAGIVIGVGLVVGLSICLCCACCRSSTATNGHVITNPQPMVYYVPTSNEVSSQRNTQPCELNDNSGFILITSRIGKSKGTSQTRNTSAVPSLKNNMAVYRQH</sequence>
<keyword evidence="1" id="KW-1133">Transmembrane helix</keyword>
<comment type="caution">
    <text evidence="3">The sequence shown here is derived from an EMBL/GenBank/DDBJ whole genome shotgun (WGS) entry which is preliminary data.</text>
</comment>
<proteinExistence type="predicted"/>
<feature type="transmembrane region" description="Helical" evidence="1">
    <location>
        <begin position="71"/>
        <end position="96"/>
    </location>
</feature>
<dbReference type="EMBL" id="CAJPWZ010001968">
    <property type="protein sequence ID" value="CAG2227595.1"/>
    <property type="molecule type" value="Genomic_DNA"/>
</dbReference>
<accession>A0A8S3T1X6</accession>
<evidence type="ECO:0000313" key="3">
    <source>
        <dbReference type="EMBL" id="CAG2227595.1"/>
    </source>
</evidence>
<evidence type="ECO:0000256" key="2">
    <source>
        <dbReference type="SAM" id="SignalP"/>
    </source>
</evidence>
<organism evidence="3 4">
    <name type="scientific">Mytilus edulis</name>
    <name type="common">Blue mussel</name>
    <dbReference type="NCBI Taxonomy" id="6550"/>
    <lineage>
        <taxon>Eukaryota</taxon>
        <taxon>Metazoa</taxon>
        <taxon>Spiralia</taxon>
        <taxon>Lophotrochozoa</taxon>
        <taxon>Mollusca</taxon>
        <taxon>Bivalvia</taxon>
        <taxon>Autobranchia</taxon>
        <taxon>Pteriomorphia</taxon>
        <taxon>Mytilida</taxon>
        <taxon>Mytiloidea</taxon>
        <taxon>Mytilidae</taxon>
        <taxon>Mytilinae</taxon>
        <taxon>Mytilus</taxon>
    </lineage>
</organism>
<reference evidence="3" key="1">
    <citation type="submission" date="2021-03" db="EMBL/GenBank/DDBJ databases">
        <authorList>
            <person name="Bekaert M."/>
        </authorList>
    </citation>
    <scope>NUCLEOTIDE SEQUENCE</scope>
</reference>
<dbReference type="Proteomes" id="UP000683360">
    <property type="component" value="Unassembled WGS sequence"/>
</dbReference>
<evidence type="ECO:0000313" key="4">
    <source>
        <dbReference type="Proteomes" id="UP000683360"/>
    </source>
</evidence>
<name>A0A8S3T1X6_MYTED</name>
<protein>
    <submittedName>
        <fullName evidence="3">Uncharacterized protein</fullName>
    </submittedName>
</protein>
<keyword evidence="1" id="KW-0812">Transmembrane</keyword>
<dbReference type="AlphaFoldDB" id="A0A8S3T1X6"/>
<dbReference type="OrthoDB" id="6186738at2759"/>
<gene>
    <name evidence="3" type="ORF">MEDL_40604</name>
</gene>
<keyword evidence="1" id="KW-0472">Membrane</keyword>